<evidence type="ECO:0000313" key="3">
    <source>
        <dbReference type="Proteomes" id="UP000196355"/>
    </source>
</evidence>
<comment type="caution">
    <text evidence="2">The sequence shown here is derived from an EMBL/GenBank/DDBJ whole genome shotgun (WGS) entry which is preliminary data.</text>
</comment>
<reference evidence="3" key="1">
    <citation type="submission" date="2017-02" db="EMBL/GenBank/DDBJ databases">
        <authorList>
            <person name="Tetz G."/>
            <person name="Tetz V."/>
        </authorList>
    </citation>
    <scope>NUCLEOTIDE SEQUENCE [LARGE SCALE GENOMIC DNA]</scope>
    <source>
        <strain evidence="3">VT16-26</strain>
    </source>
</reference>
<keyword evidence="3" id="KW-1185">Reference proteome</keyword>
<dbReference type="AlphaFoldDB" id="A0A202BRM2"/>
<sequence>MRNIFSLLLLLCSFFAFGQKKDSVAISEIFKIEDSLLNKIISENDTISINSKNISHIQSEILLKYDQFIATYPNSEYLFTAFLGKASNEQGLNQRDNAKKTYLFCLKLTEDQKNGKEHDNQFLSSSKNSYLKHIYQSLADIELENNNFTEAVKFLDKANEHPFQSFCGNAIAMGEIFMAEKYSKCYIGLKENEKALDILIPLLIENGLADNSEIIKQAYDLLLKNNTKEDLKIKFEKAFKNLISEKKMSGTNKYTAYSIKFLDRNVTLPYWKLYDTTTKKDRAEIVKNILKDSKFYTLLKN</sequence>
<organism evidence="2 3">
    <name type="scientific">Chryseobacterium mucoviscidosis</name>
    <dbReference type="NCBI Taxonomy" id="1945581"/>
    <lineage>
        <taxon>Bacteria</taxon>
        <taxon>Pseudomonadati</taxon>
        <taxon>Bacteroidota</taxon>
        <taxon>Flavobacteriia</taxon>
        <taxon>Flavobacteriales</taxon>
        <taxon>Weeksellaceae</taxon>
        <taxon>Chryseobacterium group</taxon>
        <taxon>Chryseobacterium</taxon>
    </lineage>
</organism>
<proteinExistence type="predicted"/>
<keyword evidence="1" id="KW-0732">Signal</keyword>
<feature type="signal peptide" evidence="1">
    <location>
        <begin position="1"/>
        <end position="18"/>
    </location>
</feature>
<evidence type="ECO:0000256" key="1">
    <source>
        <dbReference type="SAM" id="SignalP"/>
    </source>
</evidence>
<name>A0A202BRM2_9FLAO</name>
<dbReference type="RefSeq" id="WP_087712109.1">
    <property type="nucleotide sequence ID" value="NZ_MVAG01000164.1"/>
</dbReference>
<dbReference type="Proteomes" id="UP000196355">
    <property type="component" value="Unassembled WGS sequence"/>
</dbReference>
<feature type="chain" id="PRO_5013052469" description="Tetratricopeptide repeat protein" evidence="1">
    <location>
        <begin position="19"/>
        <end position="301"/>
    </location>
</feature>
<evidence type="ECO:0000313" key="2">
    <source>
        <dbReference type="EMBL" id="OVE54186.1"/>
    </source>
</evidence>
<accession>A0A202BRM2</accession>
<evidence type="ECO:0008006" key="4">
    <source>
        <dbReference type="Google" id="ProtNLM"/>
    </source>
</evidence>
<dbReference type="EMBL" id="MVAG01000164">
    <property type="protein sequence ID" value="OVE54186.1"/>
    <property type="molecule type" value="Genomic_DNA"/>
</dbReference>
<gene>
    <name evidence="2" type="ORF">B0E34_19295</name>
</gene>
<protein>
    <recommendedName>
        <fullName evidence="4">Tetratricopeptide repeat protein</fullName>
    </recommendedName>
</protein>